<evidence type="ECO:0000259" key="1">
    <source>
        <dbReference type="Pfam" id="PF12680"/>
    </source>
</evidence>
<keyword evidence="2" id="KW-0413">Isomerase</keyword>
<evidence type="ECO:0000313" key="2">
    <source>
        <dbReference type="EMBL" id="NYJ32231.1"/>
    </source>
</evidence>
<dbReference type="GO" id="GO:0016853">
    <property type="term" value="F:isomerase activity"/>
    <property type="evidence" value="ECO:0007669"/>
    <property type="project" value="UniProtKB-KW"/>
</dbReference>
<comment type="caution">
    <text evidence="2">The sequence shown here is derived from an EMBL/GenBank/DDBJ whole genome shotgun (WGS) entry which is preliminary data.</text>
</comment>
<dbReference type="Proteomes" id="UP000572051">
    <property type="component" value="Unassembled WGS sequence"/>
</dbReference>
<accession>A0A7Z0EHS3</accession>
<dbReference type="EMBL" id="JACCFS010000001">
    <property type="protein sequence ID" value="NYJ32231.1"/>
    <property type="molecule type" value="Genomic_DNA"/>
</dbReference>
<reference evidence="2 3" key="1">
    <citation type="submission" date="2020-07" db="EMBL/GenBank/DDBJ databases">
        <title>Sequencing the genomes of 1000 actinobacteria strains.</title>
        <authorList>
            <person name="Klenk H.-P."/>
        </authorList>
    </citation>
    <scope>NUCLEOTIDE SEQUENCE [LARGE SCALE GENOMIC DNA]</scope>
    <source>
        <strain evidence="2 3">DSM 44442</strain>
    </source>
</reference>
<proteinExistence type="predicted"/>
<dbReference type="AlphaFoldDB" id="A0A7Z0EHS3"/>
<dbReference type="InterPro" id="IPR037401">
    <property type="entry name" value="SnoaL-like"/>
</dbReference>
<dbReference type="Gene3D" id="3.10.450.50">
    <property type="match status" value="1"/>
</dbReference>
<sequence length="139" mass="15208">MTVSTDHPHVRTAVRYHQAVSRFARAEELSAFLHPEAVHTQLPNVLFPDGTVRDRSEVVSAAGQGASILRHQEFEVFNAVAEGDQVALEVAWSGTVAAPVGGLTAGQVLRAHVAAFLRFQDGLIVSQRNYDCYERLDAR</sequence>
<protein>
    <submittedName>
        <fullName evidence="2">Ketosteroid isomerase-like protein</fullName>
    </submittedName>
</protein>
<dbReference type="Pfam" id="PF12680">
    <property type="entry name" value="SnoaL_2"/>
    <property type="match status" value="1"/>
</dbReference>
<evidence type="ECO:0000313" key="3">
    <source>
        <dbReference type="Proteomes" id="UP000572051"/>
    </source>
</evidence>
<dbReference type="RefSeq" id="WP_179819943.1">
    <property type="nucleotide sequence ID" value="NZ_JACCFS010000001.1"/>
</dbReference>
<dbReference type="SUPFAM" id="SSF54427">
    <property type="entry name" value="NTF2-like"/>
    <property type="match status" value="1"/>
</dbReference>
<organism evidence="2 3">
    <name type="scientific">Nocardiopsis aegyptia</name>
    <dbReference type="NCBI Taxonomy" id="220378"/>
    <lineage>
        <taxon>Bacteria</taxon>
        <taxon>Bacillati</taxon>
        <taxon>Actinomycetota</taxon>
        <taxon>Actinomycetes</taxon>
        <taxon>Streptosporangiales</taxon>
        <taxon>Nocardiopsidaceae</taxon>
        <taxon>Nocardiopsis</taxon>
    </lineage>
</organism>
<dbReference type="InterPro" id="IPR032710">
    <property type="entry name" value="NTF2-like_dom_sf"/>
</dbReference>
<keyword evidence="3" id="KW-1185">Reference proteome</keyword>
<name>A0A7Z0EHS3_9ACTN</name>
<feature type="domain" description="SnoaL-like" evidence="1">
    <location>
        <begin position="15"/>
        <end position="126"/>
    </location>
</feature>
<gene>
    <name evidence="2" type="ORF">HNR10_000112</name>
</gene>